<organism evidence="2 3">
    <name type="scientific">Coilia grayii</name>
    <name type="common">Gray's grenadier anchovy</name>
    <dbReference type="NCBI Taxonomy" id="363190"/>
    <lineage>
        <taxon>Eukaryota</taxon>
        <taxon>Metazoa</taxon>
        <taxon>Chordata</taxon>
        <taxon>Craniata</taxon>
        <taxon>Vertebrata</taxon>
        <taxon>Euteleostomi</taxon>
        <taxon>Actinopterygii</taxon>
        <taxon>Neopterygii</taxon>
        <taxon>Teleostei</taxon>
        <taxon>Clupei</taxon>
        <taxon>Clupeiformes</taxon>
        <taxon>Clupeoidei</taxon>
        <taxon>Engraulidae</taxon>
        <taxon>Coilinae</taxon>
        <taxon>Coilia</taxon>
    </lineage>
</organism>
<dbReference type="PANTHER" id="PTHR15907">
    <property type="entry name" value="DUF614 FAMILY PROTEIN-RELATED"/>
    <property type="match status" value="1"/>
</dbReference>
<keyword evidence="3" id="KW-1185">Reference proteome</keyword>
<protein>
    <submittedName>
        <fullName evidence="2">Uncharacterized protein</fullName>
    </submittedName>
</protein>
<dbReference type="NCBIfam" id="TIGR01571">
    <property type="entry name" value="A_thal_Cys_rich"/>
    <property type="match status" value="1"/>
</dbReference>
<accession>A0ABD1IVQ3</accession>
<dbReference type="InterPro" id="IPR006461">
    <property type="entry name" value="PLAC_motif_containing"/>
</dbReference>
<evidence type="ECO:0000256" key="1">
    <source>
        <dbReference type="ARBA" id="ARBA00009024"/>
    </source>
</evidence>
<evidence type="ECO:0000313" key="2">
    <source>
        <dbReference type="EMBL" id="KAL2079057.1"/>
    </source>
</evidence>
<proteinExistence type="inferred from homology"/>
<dbReference type="Proteomes" id="UP001591681">
    <property type="component" value="Unassembled WGS sequence"/>
</dbReference>
<sequence length="159" mass="16948">MEGLPLQLKVVQSQPKTAVKDGQWSTGLFDCTDDMGDCCFALCCLPIFACKTAGAAGVCVCLPLLDCLSCLPPASLAMRATIRERYGIQGSLCSDCWYGCCCYPLSWCQISREIKRRAAAMASSRVNSSSSSHSSSSSSSSSSSARYTPLVSFSEAHLI</sequence>
<reference evidence="2 3" key="1">
    <citation type="submission" date="2024-09" db="EMBL/GenBank/DDBJ databases">
        <title>A chromosome-level genome assembly of Gray's grenadier anchovy, Coilia grayii.</title>
        <authorList>
            <person name="Fu Z."/>
        </authorList>
    </citation>
    <scope>NUCLEOTIDE SEQUENCE [LARGE SCALE GENOMIC DNA]</scope>
    <source>
        <strain evidence="2">G4</strain>
        <tissue evidence="2">Muscle</tissue>
    </source>
</reference>
<dbReference type="EMBL" id="JBHFQA010000022">
    <property type="protein sequence ID" value="KAL2079057.1"/>
    <property type="molecule type" value="Genomic_DNA"/>
</dbReference>
<evidence type="ECO:0000313" key="3">
    <source>
        <dbReference type="Proteomes" id="UP001591681"/>
    </source>
</evidence>
<dbReference type="Pfam" id="PF04749">
    <property type="entry name" value="PLAC8"/>
    <property type="match status" value="1"/>
</dbReference>
<gene>
    <name evidence="2" type="ORF">ACEWY4_024801</name>
</gene>
<comment type="similarity">
    <text evidence="1">Belongs to the cornifelin family.</text>
</comment>
<comment type="caution">
    <text evidence="2">The sequence shown here is derived from an EMBL/GenBank/DDBJ whole genome shotgun (WGS) entry which is preliminary data.</text>
</comment>
<dbReference type="AlphaFoldDB" id="A0ABD1IVQ3"/>
<name>A0ABD1IVQ3_9TELE</name>